<reference evidence="1" key="1">
    <citation type="journal article" date="2021" name="Genome Biol. Evol.">
        <title>A High-Quality Reference Genome for a Parasitic Bivalve with Doubly Uniparental Inheritance (Bivalvia: Unionida).</title>
        <authorList>
            <person name="Smith C.H."/>
        </authorList>
    </citation>
    <scope>NUCLEOTIDE SEQUENCE</scope>
    <source>
        <strain evidence="1">CHS0354</strain>
    </source>
</reference>
<gene>
    <name evidence="1" type="ORF">CHS0354_034961</name>
</gene>
<dbReference type="Proteomes" id="UP001195483">
    <property type="component" value="Unassembled WGS sequence"/>
</dbReference>
<comment type="caution">
    <text evidence="1">The sequence shown here is derived from an EMBL/GenBank/DDBJ whole genome shotgun (WGS) entry which is preliminary data.</text>
</comment>
<evidence type="ECO:0000313" key="1">
    <source>
        <dbReference type="EMBL" id="KAK3589940.1"/>
    </source>
</evidence>
<reference evidence="1" key="3">
    <citation type="submission" date="2023-05" db="EMBL/GenBank/DDBJ databases">
        <authorList>
            <person name="Smith C.H."/>
        </authorList>
    </citation>
    <scope>NUCLEOTIDE SEQUENCE</scope>
    <source>
        <strain evidence="1">CHS0354</strain>
        <tissue evidence="1">Mantle</tissue>
    </source>
</reference>
<protein>
    <recommendedName>
        <fullName evidence="3">NADH dehydrogenase [ubiquinone] 1 alpha subcomplex subunit 1</fullName>
    </recommendedName>
</protein>
<accession>A0AAE0SDB5</accession>
<evidence type="ECO:0000313" key="2">
    <source>
        <dbReference type="Proteomes" id="UP001195483"/>
    </source>
</evidence>
<evidence type="ECO:0008006" key="3">
    <source>
        <dbReference type="Google" id="ProtNLM"/>
    </source>
</evidence>
<dbReference type="Pfam" id="PF15879">
    <property type="entry name" value="MWFE"/>
    <property type="match status" value="1"/>
</dbReference>
<organism evidence="1 2">
    <name type="scientific">Potamilus streckersoni</name>
    <dbReference type="NCBI Taxonomy" id="2493646"/>
    <lineage>
        <taxon>Eukaryota</taxon>
        <taxon>Metazoa</taxon>
        <taxon>Spiralia</taxon>
        <taxon>Lophotrochozoa</taxon>
        <taxon>Mollusca</taxon>
        <taxon>Bivalvia</taxon>
        <taxon>Autobranchia</taxon>
        <taxon>Heteroconchia</taxon>
        <taxon>Palaeoheterodonta</taxon>
        <taxon>Unionida</taxon>
        <taxon>Unionoidea</taxon>
        <taxon>Unionidae</taxon>
        <taxon>Ambleminae</taxon>
        <taxon>Lampsilini</taxon>
        <taxon>Potamilus</taxon>
    </lineage>
</organism>
<dbReference type="InterPro" id="IPR017384">
    <property type="entry name" value="NADH_Ub_cplx-1_asu_su-1"/>
</dbReference>
<keyword evidence="2" id="KW-1185">Reference proteome</keyword>
<dbReference type="AlphaFoldDB" id="A0AAE0SDB5"/>
<reference evidence="1" key="2">
    <citation type="journal article" date="2021" name="Genome Biol. Evol.">
        <title>Developing a high-quality reference genome for a parasitic bivalve with doubly uniparental inheritance (Bivalvia: Unionida).</title>
        <authorList>
            <person name="Smith C.H."/>
        </authorList>
    </citation>
    <scope>NUCLEOTIDE SEQUENCE</scope>
    <source>
        <strain evidence="1">CHS0354</strain>
        <tissue evidence="1">Mantle</tissue>
    </source>
</reference>
<sequence>MWYEILPCAAITFGCLLAPNYVHWAATKFFCNGRNHGRHWYADLHDWHSYTKDRRVTGSNYITRGLETIPDLPDDK</sequence>
<dbReference type="EMBL" id="JAEAOA010002053">
    <property type="protein sequence ID" value="KAK3589940.1"/>
    <property type="molecule type" value="Genomic_DNA"/>
</dbReference>
<proteinExistence type="predicted"/>
<name>A0AAE0SDB5_9BIVA</name>